<evidence type="ECO:0000313" key="3">
    <source>
        <dbReference type="Proteomes" id="UP000275078"/>
    </source>
</evidence>
<feature type="compositionally biased region" description="Basic and acidic residues" evidence="1">
    <location>
        <begin position="87"/>
        <end position="99"/>
    </location>
</feature>
<feature type="compositionally biased region" description="Polar residues" evidence="1">
    <location>
        <begin position="44"/>
        <end position="56"/>
    </location>
</feature>
<dbReference type="EMBL" id="ML119677">
    <property type="protein sequence ID" value="RPA81647.1"/>
    <property type="molecule type" value="Genomic_DNA"/>
</dbReference>
<accession>A0A3N4I842</accession>
<gene>
    <name evidence="2" type="ORF">BJ508DRAFT_306264</name>
</gene>
<feature type="region of interest" description="Disordered" evidence="1">
    <location>
        <begin position="1"/>
        <end position="133"/>
    </location>
</feature>
<dbReference type="Proteomes" id="UP000275078">
    <property type="component" value="Unassembled WGS sequence"/>
</dbReference>
<protein>
    <submittedName>
        <fullName evidence="2">Uncharacterized protein</fullName>
    </submittedName>
</protein>
<sequence length="182" mass="20558">MSRVGDYKTHNETRSSIRGTPGDSDGDAERPREQTPQRARKQSTPRANSQRQTSDPPKNRHQSREVVVSPSRSLRLSQVNSSPPHEGSSRVWDRNKLQLDGDMEEGTTETHDGHGDESEAVDEDDDLDSGMAALNDYITDEREAESRQAKIEAEYNAQKERKKGHWCRKYSAVVLLASKVRK</sequence>
<name>A0A3N4I842_ASCIM</name>
<feature type="compositionally biased region" description="Basic and acidic residues" evidence="1">
    <location>
        <begin position="1"/>
        <end position="15"/>
    </location>
</feature>
<feature type="compositionally biased region" description="Basic and acidic residues" evidence="1">
    <location>
        <begin position="108"/>
        <end position="117"/>
    </location>
</feature>
<evidence type="ECO:0000313" key="2">
    <source>
        <dbReference type="EMBL" id="RPA81647.1"/>
    </source>
</evidence>
<feature type="compositionally biased region" description="Acidic residues" evidence="1">
    <location>
        <begin position="118"/>
        <end position="128"/>
    </location>
</feature>
<feature type="compositionally biased region" description="Low complexity" evidence="1">
    <location>
        <begin position="65"/>
        <end position="77"/>
    </location>
</feature>
<keyword evidence="3" id="KW-1185">Reference proteome</keyword>
<reference evidence="2 3" key="1">
    <citation type="journal article" date="2018" name="Nat. Ecol. Evol.">
        <title>Pezizomycetes genomes reveal the molecular basis of ectomycorrhizal truffle lifestyle.</title>
        <authorList>
            <person name="Murat C."/>
            <person name="Payen T."/>
            <person name="Noel B."/>
            <person name="Kuo A."/>
            <person name="Morin E."/>
            <person name="Chen J."/>
            <person name="Kohler A."/>
            <person name="Krizsan K."/>
            <person name="Balestrini R."/>
            <person name="Da Silva C."/>
            <person name="Montanini B."/>
            <person name="Hainaut M."/>
            <person name="Levati E."/>
            <person name="Barry K.W."/>
            <person name="Belfiori B."/>
            <person name="Cichocki N."/>
            <person name="Clum A."/>
            <person name="Dockter R.B."/>
            <person name="Fauchery L."/>
            <person name="Guy J."/>
            <person name="Iotti M."/>
            <person name="Le Tacon F."/>
            <person name="Lindquist E.A."/>
            <person name="Lipzen A."/>
            <person name="Malagnac F."/>
            <person name="Mello A."/>
            <person name="Molinier V."/>
            <person name="Miyauchi S."/>
            <person name="Poulain J."/>
            <person name="Riccioni C."/>
            <person name="Rubini A."/>
            <person name="Sitrit Y."/>
            <person name="Splivallo R."/>
            <person name="Traeger S."/>
            <person name="Wang M."/>
            <person name="Zifcakova L."/>
            <person name="Wipf D."/>
            <person name="Zambonelli A."/>
            <person name="Paolocci F."/>
            <person name="Nowrousian M."/>
            <person name="Ottonello S."/>
            <person name="Baldrian P."/>
            <person name="Spatafora J.W."/>
            <person name="Henrissat B."/>
            <person name="Nagy L.G."/>
            <person name="Aury J.M."/>
            <person name="Wincker P."/>
            <person name="Grigoriev I.V."/>
            <person name="Bonfante P."/>
            <person name="Martin F.M."/>
        </authorList>
    </citation>
    <scope>NUCLEOTIDE SEQUENCE [LARGE SCALE GENOMIC DNA]</scope>
    <source>
        <strain evidence="2 3">RN42</strain>
    </source>
</reference>
<dbReference type="AlphaFoldDB" id="A0A3N4I842"/>
<evidence type="ECO:0000256" key="1">
    <source>
        <dbReference type="SAM" id="MobiDB-lite"/>
    </source>
</evidence>
<organism evidence="2 3">
    <name type="scientific">Ascobolus immersus RN42</name>
    <dbReference type="NCBI Taxonomy" id="1160509"/>
    <lineage>
        <taxon>Eukaryota</taxon>
        <taxon>Fungi</taxon>
        <taxon>Dikarya</taxon>
        <taxon>Ascomycota</taxon>
        <taxon>Pezizomycotina</taxon>
        <taxon>Pezizomycetes</taxon>
        <taxon>Pezizales</taxon>
        <taxon>Ascobolaceae</taxon>
        <taxon>Ascobolus</taxon>
    </lineage>
</organism>
<proteinExistence type="predicted"/>